<organism evidence="2 3">
    <name type="scientific">Halpernia humi</name>
    <dbReference type="NCBI Taxonomy" id="493375"/>
    <lineage>
        <taxon>Bacteria</taxon>
        <taxon>Pseudomonadati</taxon>
        <taxon>Bacteroidota</taxon>
        <taxon>Flavobacteriia</taxon>
        <taxon>Flavobacteriales</taxon>
        <taxon>Weeksellaceae</taxon>
        <taxon>Chryseobacterium group</taxon>
        <taxon>Halpernia</taxon>
    </lineage>
</organism>
<evidence type="ECO:0000259" key="1">
    <source>
        <dbReference type="PROSITE" id="PS51819"/>
    </source>
</evidence>
<dbReference type="Gene3D" id="3.10.180.10">
    <property type="entry name" value="2,3-Dihydroxybiphenyl 1,2-Dioxygenase, domain 1"/>
    <property type="match status" value="1"/>
</dbReference>
<protein>
    <recommendedName>
        <fullName evidence="1">VOC domain-containing protein</fullName>
    </recommendedName>
</protein>
<accession>A0A1H5UJR0</accession>
<dbReference type="InterPro" id="IPR029068">
    <property type="entry name" value="Glyas_Bleomycin-R_OHBP_Dase"/>
</dbReference>
<evidence type="ECO:0000313" key="2">
    <source>
        <dbReference type="EMBL" id="SEF74708.1"/>
    </source>
</evidence>
<dbReference type="InterPro" id="IPR004360">
    <property type="entry name" value="Glyas_Fos-R_dOase_dom"/>
</dbReference>
<keyword evidence="3" id="KW-1185">Reference proteome</keyword>
<dbReference type="EMBL" id="FNUS01000001">
    <property type="protein sequence ID" value="SEF74708.1"/>
    <property type="molecule type" value="Genomic_DNA"/>
</dbReference>
<dbReference type="RefSeq" id="WP_103912790.1">
    <property type="nucleotide sequence ID" value="NZ_FNUS01000001.1"/>
</dbReference>
<sequence>MKFNLNSIIFYVQNVDRLKFFYEDVFNFKIIEEYHSEWALLETGNCKLGLHKIGAQYLKELKEGYKFDNNAKLIFEIDEDINEVRQLLIEKKVAMREIKTFQNYDFWLCDGEDLEGNVFQIKMKKK</sequence>
<feature type="domain" description="VOC" evidence="1">
    <location>
        <begin position="4"/>
        <end position="124"/>
    </location>
</feature>
<dbReference type="Pfam" id="PF00903">
    <property type="entry name" value="Glyoxalase"/>
    <property type="match status" value="1"/>
</dbReference>
<dbReference type="AlphaFoldDB" id="A0A1H5UJR0"/>
<dbReference type="SUPFAM" id="SSF54593">
    <property type="entry name" value="Glyoxalase/Bleomycin resistance protein/Dihydroxybiphenyl dioxygenase"/>
    <property type="match status" value="1"/>
</dbReference>
<dbReference type="Proteomes" id="UP000236738">
    <property type="component" value="Unassembled WGS sequence"/>
</dbReference>
<gene>
    <name evidence="2" type="ORF">SAMN05421847_0806</name>
</gene>
<dbReference type="InterPro" id="IPR037523">
    <property type="entry name" value="VOC_core"/>
</dbReference>
<proteinExistence type="predicted"/>
<dbReference type="PROSITE" id="PS51819">
    <property type="entry name" value="VOC"/>
    <property type="match status" value="1"/>
</dbReference>
<reference evidence="3" key="1">
    <citation type="submission" date="2016-10" db="EMBL/GenBank/DDBJ databases">
        <authorList>
            <person name="Varghese N."/>
            <person name="Submissions S."/>
        </authorList>
    </citation>
    <scope>NUCLEOTIDE SEQUENCE [LARGE SCALE GENOMIC DNA]</scope>
    <source>
        <strain evidence="3">DSM 21580</strain>
    </source>
</reference>
<dbReference type="OrthoDB" id="4762357at2"/>
<name>A0A1H5UJR0_9FLAO</name>
<evidence type="ECO:0000313" key="3">
    <source>
        <dbReference type="Proteomes" id="UP000236738"/>
    </source>
</evidence>